<comment type="similarity">
    <text evidence="2">Belongs to the TspO/BZRP family.</text>
</comment>
<name>A0A845AEC2_9SPHN</name>
<accession>A0A845AEC2</accession>
<dbReference type="FunFam" id="1.20.1260.100:FF:000001">
    <property type="entry name" value="translocator protein 2"/>
    <property type="match status" value="1"/>
</dbReference>
<feature type="transmembrane region" description="Helical" evidence="6">
    <location>
        <begin position="14"/>
        <end position="38"/>
    </location>
</feature>
<dbReference type="GO" id="GO:0033013">
    <property type="term" value="P:tetrapyrrole metabolic process"/>
    <property type="evidence" value="ECO:0007669"/>
    <property type="project" value="UniProtKB-ARBA"/>
</dbReference>
<dbReference type="Gene3D" id="1.20.1260.100">
    <property type="entry name" value="TspO/MBR protein"/>
    <property type="match status" value="1"/>
</dbReference>
<keyword evidence="8" id="KW-1185">Reference proteome</keyword>
<sequence>MRGLASREQLRASLLRWALVCIPACLLLGYLSAMVATSGPDNPWFAALVKPSIYPPPAAFGIVWTILYALMGFALALVCAAWGARGRIAAIIAFGVQFALNLAWSPVFFGLHRMSEALGIIVTLAVALAITLWLFWRVRQLAGLLLVPYLAWVLFAGVLNYQFVKMNPQADGASDPGAAAARVRIGE</sequence>
<protein>
    <submittedName>
        <fullName evidence="7">Tryptophan-rich sensory protein</fullName>
    </submittedName>
</protein>
<dbReference type="AlphaFoldDB" id="A0A845AEC2"/>
<feature type="transmembrane region" description="Helical" evidence="6">
    <location>
        <begin position="143"/>
        <end position="164"/>
    </location>
</feature>
<evidence type="ECO:0000313" key="7">
    <source>
        <dbReference type="EMBL" id="MXP28852.1"/>
    </source>
</evidence>
<reference evidence="7 8" key="1">
    <citation type="submission" date="2019-12" db="EMBL/GenBank/DDBJ databases">
        <title>Genomic-based taxomic classification of the family Erythrobacteraceae.</title>
        <authorList>
            <person name="Xu L."/>
        </authorList>
    </citation>
    <scope>NUCLEOTIDE SEQUENCE [LARGE SCALE GENOMIC DNA]</scope>
    <source>
        <strain evidence="7 8">KEMB 9005-328</strain>
    </source>
</reference>
<dbReference type="InterPro" id="IPR038330">
    <property type="entry name" value="TspO/MBR-related_sf"/>
</dbReference>
<dbReference type="RefSeq" id="WP_160753122.1">
    <property type="nucleotide sequence ID" value="NZ_WTYA01000005.1"/>
</dbReference>
<evidence type="ECO:0000256" key="6">
    <source>
        <dbReference type="SAM" id="Phobius"/>
    </source>
</evidence>
<keyword evidence="5 6" id="KW-0472">Membrane</keyword>
<gene>
    <name evidence="7" type="ORF">GRI58_08460</name>
</gene>
<dbReference type="PANTHER" id="PTHR10057:SF0">
    <property type="entry name" value="TRANSLOCATOR PROTEIN"/>
    <property type="match status" value="1"/>
</dbReference>
<organism evidence="7 8">
    <name type="scientific">Qipengyuania algicida</name>
    <dbReference type="NCBI Taxonomy" id="1836209"/>
    <lineage>
        <taxon>Bacteria</taxon>
        <taxon>Pseudomonadati</taxon>
        <taxon>Pseudomonadota</taxon>
        <taxon>Alphaproteobacteria</taxon>
        <taxon>Sphingomonadales</taxon>
        <taxon>Erythrobacteraceae</taxon>
        <taxon>Qipengyuania</taxon>
    </lineage>
</organism>
<feature type="transmembrane region" description="Helical" evidence="6">
    <location>
        <begin position="58"/>
        <end position="81"/>
    </location>
</feature>
<dbReference type="OrthoDB" id="9795496at2"/>
<dbReference type="CDD" id="cd15904">
    <property type="entry name" value="TSPO_MBR"/>
    <property type="match status" value="1"/>
</dbReference>
<feature type="transmembrane region" description="Helical" evidence="6">
    <location>
        <begin position="117"/>
        <end position="136"/>
    </location>
</feature>
<keyword evidence="3 6" id="KW-0812">Transmembrane</keyword>
<evidence type="ECO:0000256" key="3">
    <source>
        <dbReference type="ARBA" id="ARBA00022692"/>
    </source>
</evidence>
<evidence type="ECO:0000256" key="2">
    <source>
        <dbReference type="ARBA" id="ARBA00007524"/>
    </source>
</evidence>
<dbReference type="EMBL" id="WTYA01000005">
    <property type="protein sequence ID" value="MXP28852.1"/>
    <property type="molecule type" value="Genomic_DNA"/>
</dbReference>
<feature type="transmembrane region" description="Helical" evidence="6">
    <location>
        <begin position="88"/>
        <end position="111"/>
    </location>
</feature>
<evidence type="ECO:0000256" key="5">
    <source>
        <dbReference type="ARBA" id="ARBA00023136"/>
    </source>
</evidence>
<dbReference type="GO" id="GO:0016020">
    <property type="term" value="C:membrane"/>
    <property type="evidence" value="ECO:0007669"/>
    <property type="project" value="UniProtKB-SubCell"/>
</dbReference>
<proteinExistence type="inferred from homology"/>
<evidence type="ECO:0000313" key="8">
    <source>
        <dbReference type="Proteomes" id="UP000439780"/>
    </source>
</evidence>
<dbReference type="Proteomes" id="UP000439780">
    <property type="component" value="Unassembled WGS sequence"/>
</dbReference>
<dbReference type="PIRSF" id="PIRSF005859">
    <property type="entry name" value="PBR"/>
    <property type="match status" value="1"/>
</dbReference>
<dbReference type="InterPro" id="IPR004307">
    <property type="entry name" value="TspO_MBR"/>
</dbReference>
<evidence type="ECO:0000256" key="4">
    <source>
        <dbReference type="ARBA" id="ARBA00022989"/>
    </source>
</evidence>
<comment type="caution">
    <text evidence="7">The sequence shown here is derived from an EMBL/GenBank/DDBJ whole genome shotgun (WGS) entry which is preliminary data.</text>
</comment>
<comment type="subcellular location">
    <subcellularLocation>
        <location evidence="1">Membrane</location>
        <topology evidence="1">Multi-pass membrane protein</topology>
    </subcellularLocation>
</comment>
<dbReference type="PANTHER" id="PTHR10057">
    <property type="entry name" value="PERIPHERAL-TYPE BENZODIAZEPINE RECEPTOR"/>
    <property type="match status" value="1"/>
</dbReference>
<keyword evidence="4 6" id="KW-1133">Transmembrane helix</keyword>
<evidence type="ECO:0000256" key="1">
    <source>
        <dbReference type="ARBA" id="ARBA00004141"/>
    </source>
</evidence>
<dbReference type="Pfam" id="PF03073">
    <property type="entry name" value="TspO_MBR"/>
    <property type="match status" value="1"/>
</dbReference>